<keyword evidence="3" id="KW-0449">Lipoprotein</keyword>
<dbReference type="GO" id="GO:0030435">
    <property type="term" value="P:sporulation resulting in formation of a cellular spore"/>
    <property type="evidence" value="ECO:0007669"/>
    <property type="project" value="InterPro"/>
</dbReference>
<evidence type="ECO:0000313" key="4">
    <source>
        <dbReference type="Proteomes" id="UP000270468"/>
    </source>
</evidence>
<dbReference type="Proteomes" id="UP000270468">
    <property type="component" value="Unassembled WGS sequence"/>
</dbReference>
<dbReference type="InterPro" id="IPR014247">
    <property type="entry name" value="Spore_lipoprot_YhcN/YlaJ"/>
</dbReference>
<accession>A0A3P5XGX2</accession>
<evidence type="ECO:0000256" key="1">
    <source>
        <dbReference type="SAM" id="MobiDB-lite"/>
    </source>
</evidence>
<evidence type="ECO:0000313" key="3">
    <source>
        <dbReference type="EMBL" id="VDC29423.1"/>
    </source>
</evidence>
<keyword evidence="4" id="KW-1185">Reference proteome</keyword>
<dbReference type="PROSITE" id="PS51257">
    <property type="entry name" value="PROKAR_LIPOPROTEIN"/>
    <property type="match status" value="1"/>
</dbReference>
<feature type="region of interest" description="Disordered" evidence="1">
    <location>
        <begin position="23"/>
        <end position="80"/>
    </location>
</feature>
<dbReference type="RefSeq" id="WP_124070726.1">
    <property type="nucleotide sequence ID" value="NZ_CBCRXF010000001.1"/>
</dbReference>
<dbReference type="NCBIfam" id="TIGR02898">
    <property type="entry name" value="spore_YhcN_YlaJ"/>
    <property type="match status" value="1"/>
</dbReference>
<dbReference type="OrthoDB" id="1707228at2"/>
<feature type="compositionally biased region" description="Acidic residues" evidence="1">
    <location>
        <begin position="36"/>
        <end position="45"/>
    </location>
</feature>
<gene>
    <name evidence="3" type="primary">yhcN</name>
    <name evidence="3" type="ORF">FILTAD_02086</name>
</gene>
<protein>
    <submittedName>
        <fullName evidence="3">Lipoprotein YhcN</fullName>
    </submittedName>
</protein>
<evidence type="ECO:0000256" key="2">
    <source>
        <dbReference type="SAM" id="SignalP"/>
    </source>
</evidence>
<dbReference type="AlphaFoldDB" id="A0A3P5XGX2"/>
<name>A0A3P5XGX2_9BACL</name>
<dbReference type="InterPro" id="IPR019076">
    <property type="entry name" value="Spore_lipoprot_YhcN/YlaJ-like"/>
</dbReference>
<feature type="compositionally biased region" description="Basic and acidic residues" evidence="1">
    <location>
        <begin position="55"/>
        <end position="80"/>
    </location>
</feature>
<dbReference type="Pfam" id="PF09580">
    <property type="entry name" value="Spore_YhcN_YlaJ"/>
    <property type="match status" value="1"/>
</dbReference>
<feature type="signal peptide" evidence="2">
    <location>
        <begin position="1"/>
        <end position="22"/>
    </location>
</feature>
<organism evidence="3 4">
    <name type="scientific">Filibacter tadaridae</name>
    <dbReference type="NCBI Taxonomy" id="2483811"/>
    <lineage>
        <taxon>Bacteria</taxon>
        <taxon>Bacillati</taxon>
        <taxon>Bacillota</taxon>
        <taxon>Bacilli</taxon>
        <taxon>Bacillales</taxon>
        <taxon>Caryophanaceae</taxon>
        <taxon>Filibacter</taxon>
    </lineage>
</organism>
<keyword evidence="2" id="KW-0732">Signal</keyword>
<dbReference type="EMBL" id="UXAV01000042">
    <property type="protein sequence ID" value="VDC29423.1"/>
    <property type="molecule type" value="Genomic_DNA"/>
</dbReference>
<sequence>MKKIGMFTLAMLLAVLLMGCGAKDDNDKDTTANNDNNDDTTEVQDENAGSNDEGTENKDDMNNDDMNHDNQSKVKVAEDAADKVTELDEVESANVMVTDENAYVAVVLKDATGDEIAKDLEDKIAEQVRTVNTDIDNVYVSMNPDFVKQMNDYGTQINEGDPVEGFFEEFSESMKRVFPDAH</sequence>
<reference evidence="3 4" key="1">
    <citation type="submission" date="2018-11" db="EMBL/GenBank/DDBJ databases">
        <authorList>
            <person name="Criscuolo A."/>
        </authorList>
    </citation>
    <scope>NUCLEOTIDE SEQUENCE [LARGE SCALE GENOMIC DNA]</scope>
    <source>
        <strain evidence="3">ATB-66</strain>
    </source>
</reference>
<proteinExistence type="predicted"/>
<feature type="chain" id="PRO_5038590033" evidence="2">
    <location>
        <begin position="23"/>
        <end position="182"/>
    </location>
</feature>